<dbReference type="EMBL" id="QVLV01000034">
    <property type="protein sequence ID" value="RGE55909.1"/>
    <property type="molecule type" value="Genomic_DNA"/>
</dbReference>
<dbReference type="Proteomes" id="UP000260812">
    <property type="component" value="Unassembled WGS sequence"/>
</dbReference>
<keyword evidence="3" id="KW-1185">Reference proteome</keyword>
<feature type="coiled-coil region" evidence="1">
    <location>
        <begin position="106"/>
        <end position="140"/>
    </location>
</feature>
<sequence length="145" mass="15799">MSKIRFANDIEMEVYGVTQSGDTLHIEVDTADVNSVISKFRDNSAATSVMRYYVGTDLLRGYAGYAKLAGIQFVPDVLRDINYAIVDPATASGFQETRVDTVTVTMQKTQEGIDAITAQLANHENEISVLKTDMGALEKTILGGE</sequence>
<dbReference type="AlphaFoldDB" id="A0A3E3HVR0"/>
<evidence type="ECO:0000313" key="3">
    <source>
        <dbReference type="Proteomes" id="UP000260812"/>
    </source>
</evidence>
<dbReference type="RefSeq" id="WP_117545803.1">
    <property type="nucleotide sequence ID" value="NZ_QVLV01000034.1"/>
</dbReference>
<keyword evidence="1" id="KW-0175">Coiled coil</keyword>
<protein>
    <submittedName>
        <fullName evidence="2">Uncharacterized protein</fullName>
    </submittedName>
</protein>
<accession>A0A3E3HVR0</accession>
<evidence type="ECO:0000313" key="2">
    <source>
        <dbReference type="EMBL" id="RGE55909.1"/>
    </source>
</evidence>
<gene>
    <name evidence="2" type="ORF">DXC51_27065</name>
</gene>
<comment type="caution">
    <text evidence="2">The sequence shown here is derived from an EMBL/GenBank/DDBJ whole genome shotgun (WGS) entry which is preliminary data.</text>
</comment>
<proteinExistence type="predicted"/>
<organism evidence="2 3">
    <name type="scientific">Eisenbergiella massiliensis</name>
    <dbReference type="NCBI Taxonomy" id="1720294"/>
    <lineage>
        <taxon>Bacteria</taxon>
        <taxon>Bacillati</taxon>
        <taxon>Bacillota</taxon>
        <taxon>Clostridia</taxon>
        <taxon>Lachnospirales</taxon>
        <taxon>Lachnospiraceae</taxon>
        <taxon>Eisenbergiella</taxon>
    </lineage>
</organism>
<reference evidence="2" key="1">
    <citation type="submission" date="2018-08" db="EMBL/GenBank/DDBJ databases">
        <title>A genome reference for cultivated species of the human gut microbiota.</title>
        <authorList>
            <person name="Zou Y."/>
            <person name="Xue W."/>
            <person name="Luo G."/>
        </authorList>
    </citation>
    <scope>NUCLEOTIDE SEQUENCE [LARGE SCALE GENOMIC DNA]</scope>
    <source>
        <strain evidence="2">TF05-5AC</strain>
    </source>
</reference>
<evidence type="ECO:0000256" key="1">
    <source>
        <dbReference type="SAM" id="Coils"/>
    </source>
</evidence>
<name>A0A3E3HVR0_9FIRM</name>
<dbReference type="GeneID" id="97990412"/>